<comment type="caution">
    <text evidence="3">The sequence shown here is derived from an EMBL/GenBank/DDBJ whole genome shotgun (WGS) entry which is preliminary data.</text>
</comment>
<feature type="chain" id="PRO_5005291413" evidence="2">
    <location>
        <begin position="33"/>
        <end position="150"/>
    </location>
</feature>
<keyword evidence="3" id="KW-0030">Aminoacyl-tRNA synthetase</keyword>
<keyword evidence="3" id="KW-0436">Ligase</keyword>
<dbReference type="EMBL" id="LBMM01007113">
    <property type="protein sequence ID" value="KMQ90030.1"/>
    <property type="molecule type" value="Genomic_DNA"/>
</dbReference>
<keyword evidence="2" id="KW-0732">Signal</keyword>
<dbReference type="AlphaFoldDB" id="A0A0J7NBQ0"/>
<evidence type="ECO:0000256" key="1">
    <source>
        <dbReference type="SAM" id="Coils"/>
    </source>
</evidence>
<evidence type="ECO:0000313" key="3">
    <source>
        <dbReference type="EMBL" id="KMQ90030.1"/>
    </source>
</evidence>
<feature type="signal peptide" evidence="2">
    <location>
        <begin position="1"/>
        <end position="32"/>
    </location>
</feature>
<proteinExistence type="predicted"/>
<keyword evidence="1" id="KW-0175">Coiled coil</keyword>
<reference evidence="3 4" key="1">
    <citation type="submission" date="2015-04" db="EMBL/GenBank/DDBJ databases">
        <title>Lasius niger genome sequencing.</title>
        <authorList>
            <person name="Konorov E.A."/>
            <person name="Nikitin M.A."/>
            <person name="Kirill M.V."/>
            <person name="Chang P."/>
        </authorList>
    </citation>
    <scope>NUCLEOTIDE SEQUENCE [LARGE SCALE GENOMIC DNA]</scope>
    <source>
        <tissue evidence="3">Whole</tissue>
    </source>
</reference>
<evidence type="ECO:0000313" key="4">
    <source>
        <dbReference type="Proteomes" id="UP000036403"/>
    </source>
</evidence>
<dbReference type="Proteomes" id="UP000036403">
    <property type="component" value="Unassembled WGS sequence"/>
</dbReference>
<organism evidence="3 4">
    <name type="scientific">Lasius niger</name>
    <name type="common">Black garden ant</name>
    <dbReference type="NCBI Taxonomy" id="67767"/>
    <lineage>
        <taxon>Eukaryota</taxon>
        <taxon>Metazoa</taxon>
        <taxon>Ecdysozoa</taxon>
        <taxon>Arthropoda</taxon>
        <taxon>Hexapoda</taxon>
        <taxon>Insecta</taxon>
        <taxon>Pterygota</taxon>
        <taxon>Neoptera</taxon>
        <taxon>Endopterygota</taxon>
        <taxon>Hymenoptera</taxon>
        <taxon>Apocrita</taxon>
        <taxon>Aculeata</taxon>
        <taxon>Formicoidea</taxon>
        <taxon>Formicidae</taxon>
        <taxon>Formicinae</taxon>
        <taxon>Lasius</taxon>
        <taxon>Lasius</taxon>
    </lineage>
</organism>
<gene>
    <name evidence="3" type="ORF">RF55_10271</name>
</gene>
<accession>A0A0J7NBQ0</accession>
<keyword evidence="4" id="KW-1185">Reference proteome</keyword>
<evidence type="ECO:0000256" key="2">
    <source>
        <dbReference type="SAM" id="SignalP"/>
    </source>
</evidence>
<dbReference type="PaxDb" id="67767-A0A0J7NBQ0"/>
<sequence length="150" mass="16103">MTNTHFSSQKAFILSGFLASIAFFSAPLNAAAADLALANVPHASDIQPEIAKKVAPDKELRSNLTDAETQLKETENALSQVISDHKKGQATADEVATHIQMLSDNISALDDKIKAIEAAPKSKAHTKWIKEGKAKKVIAVKDLNTAKQSQ</sequence>
<name>A0A0J7NBQ0_LASNI</name>
<dbReference type="GO" id="GO:0004812">
    <property type="term" value="F:aminoacyl-tRNA ligase activity"/>
    <property type="evidence" value="ECO:0007669"/>
    <property type="project" value="UniProtKB-KW"/>
</dbReference>
<protein>
    <submittedName>
        <fullName evidence="3">Seryl-trna synthetase</fullName>
    </submittedName>
</protein>
<feature type="coiled-coil region" evidence="1">
    <location>
        <begin position="57"/>
        <end position="119"/>
    </location>
</feature>